<dbReference type="SUPFAM" id="SSF56281">
    <property type="entry name" value="Metallo-hydrolase/oxidoreductase"/>
    <property type="match status" value="1"/>
</dbReference>
<name>A0ABT4M4H9_9BURK</name>
<protein>
    <submittedName>
        <fullName evidence="4">MBL fold metallo-hydrolase</fullName>
    </submittedName>
</protein>
<dbReference type="Gene3D" id="3.60.15.10">
    <property type="entry name" value="Ribonuclease Z/Hydroxyacylglutathione hydrolase-like"/>
    <property type="match status" value="1"/>
</dbReference>
<dbReference type="RefSeq" id="WP_269358616.1">
    <property type="nucleotide sequence ID" value="NZ_JAPWHE010000006.1"/>
</dbReference>
<dbReference type="PANTHER" id="PTHR11203">
    <property type="entry name" value="CLEAVAGE AND POLYADENYLATION SPECIFICITY FACTOR FAMILY MEMBER"/>
    <property type="match status" value="1"/>
</dbReference>
<dbReference type="SMART" id="SM00849">
    <property type="entry name" value="Lactamase_B"/>
    <property type="match status" value="1"/>
</dbReference>
<evidence type="ECO:0000256" key="1">
    <source>
        <dbReference type="ARBA" id="ARBA00022801"/>
    </source>
</evidence>
<comment type="caution">
    <text evidence="4">The sequence shown here is derived from an EMBL/GenBank/DDBJ whole genome shotgun (WGS) entry which is preliminary data.</text>
</comment>
<feature type="domain" description="Beta-Casp" evidence="3">
    <location>
        <begin position="252"/>
        <end position="377"/>
    </location>
</feature>
<dbReference type="CDD" id="cd16295">
    <property type="entry name" value="TTHA0252-CPSF-like_MBL-fold"/>
    <property type="match status" value="1"/>
</dbReference>
<dbReference type="InterPro" id="IPR001279">
    <property type="entry name" value="Metallo-B-lactamas"/>
</dbReference>
<evidence type="ECO:0000313" key="5">
    <source>
        <dbReference type="Proteomes" id="UP001068379"/>
    </source>
</evidence>
<keyword evidence="1" id="KW-0378">Hydrolase</keyword>
<sequence>MKLSFLGAAREVTGSCFLVETAHVRFLVDCGMIQGGREAEARNRKPFGFEPAALDFVLLTHAHIDHSGLLPKLVHAGFRGPIHTTEATAELLEVMLPDSAHIQETDSRREARHARGKRPMPPLYTLEDTWASLKRVQRVGYDREFSPHTRVRCRFRDAGHILGSAIIEVVVTEHGHDTRLVFSGDLGQPGRPILRDPTPIQEADILVMESTYGDRLHQDQAATEDEMIAVIEETLFKRGGNVIMPAFAVGRTQQVLYHLHRFVSEGRLRHPQIFVDSPMATEVTRITRRHLELFDEEARRLAGWHARGIDLPYLHFTASVEESMALNQIRSGAIIISASGMCDAGRIRHHLRHNLPRPECSVLISGFQAQGTLGRRLVDGAQRVRLFGEDIPVRARIHSIGGLSAHADQAALLDWASHFLRPPTRTFVVHGEPEAAQTLADKLRQRFGWRVDIPEQGQVAEWPETSRSGAMR</sequence>
<dbReference type="InterPro" id="IPR022712">
    <property type="entry name" value="Beta_Casp"/>
</dbReference>
<dbReference type="Pfam" id="PF10996">
    <property type="entry name" value="Beta-Casp"/>
    <property type="match status" value="1"/>
</dbReference>
<dbReference type="Gene3D" id="3.40.50.10890">
    <property type="match status" value="1"/>
</dbReference>
<gene>
    <name evidence="4" type="ORF">O4H32_09575</name>
</gene>
<reference evidence="4" key="1">
    <citation type="submission" date="2022-12" db="EMBL/GenBank/DDBJ databases">
        <title>Bacterial isolates from different developmental stages of Nematostella vectensis.</title>
        <authorList>
            <person name="Fraune S."/>
        </authorList>
    </citation>
    <scope>NUCLEOTIDE SEQUENCE</scope>
    <source>
        <strain evidence="4">G21619-S1</strain>
    </source>
</reference>
<dbReference type="PANTHER" id="PTHR11203:SF37">
    <property type="entry name" value="INTEGRATOR COMPLEX SUBUNIT 11"/>
    <property type="match status" value="1"/>
</dbReference>
<dbReference type="Pfam" id="PF00753">
    <property type="entry name" value="Lactamase_B"/>
    <property type="match status" value="1"/>
</dbReference>
<feature type="domain" description="Metallo-beta-lactamase" evidence="2">
    <location>
        <begin position="13"/>
        <end position="231"/>
    </location>
</feature>
<accession>A0ABT4M4H9</accession>
<dbReference type="InterPro" id="IPR036866">
    <property type="entry name" value="RibonucZ/Hydroxyglut_hydro"/>
</dbReference>
<keyword evidence="5" id="KW-1185">Reference proteome</keyword>
<dbReference type="InterPro" id="IPR050698">
    <property type="entry name" value="MBL"/>
</dbReference>
<dbReference type="SMART" id="SM01027">
    <property type="entry name" value="Beta-Casp"/>
    <property type="match status" value="1"/>
</dbReference>
<organism evidence="4 5">
    <name type="scientific">Castellaniella denitrificans</name>
    <dbReference type="NCBI Taxonomy" id="56119"/>
    <lineage>
        <taxon>Bacteria</taxon>
        <taxon>Pseudomonadati</taxon>
        <taxon>Pseudomonadota</taxon>
        <taxon>Betaproteobacteria</taxon>
        <taxon>Burkholderiales</taxon>
        <taxon>Alcaligenaceae</taxon>
        <taxon>Castellaniella</taxon>
    </lineage>
</organism>
<dbReference type="Pfam" id="PF07521">
    <property type="entry name" value="RMMBL"/>
    <property type="match status" value="1"/>
</dbReference>
<evidence type="ECO:0000259" key="3">
    <source>
        <dbReference type="SMART" id="SM01027"/>
    </source>
</evidence>
<dbReference type="Proteomes" id="UP001068379">
    <property type="component" value="Unassembled WGS sequence"/>
</dbReference>
<evidence type="ECO:0000313" key="4">
    <source>
        <dbReference type="EMBL" id="MCZ4330196.1"/>
    </source>
</evidence>
<dbReference type="EMBL" id="JAPWHE010000006">
    <property type="protein sequence ID" value="MCZ4330196.1"/>
    <property type="molecule type" value="Genomic_DNA"/>
</dbReference>
<proteinExistence type="predicted"/>
<dbReference type="InterPro" id="IPR011108">
    <property type="entry name" value="RMMBL"/>
</dbReference>
<evidence type="ECO:0000259" key="2">
    <source>
        <dbReference type="SMART" id="SM00849"/>
    </source>
</evidence>